<dbReference type="Proteomes" id="UP001153269">
    <property type="component" value="Unassembled WGS sequence"/>
</dbReference>
<keyword evidence="3" id="KW-1185">Reference proteome</keyword>
<name>A0A9N7UDN1_PLEPL</name>
<sequence>MSPSSPSSSPPLPSEISHPPASELQLWQRDADTANCLNNRPFMIACNAMMILPCPPPPTLHQPPQLHRNVVQQVTLLLLLPAAATTIPTTATTSPVLPPSQPKPLFPK</sequence>
<feature type="compositionally biased region" description="Pro residues" evidence="1">
    <location>
        <begin position="96"/>
        <end position="108"/>
    </location>
</feature>
<feature type="region of interest" description="Disordered" evidence="1">
    <location>
        <begin position="1"/>
        <end position="21"/>
    </location>
</feature>
<dbReference type="AlphaFoldDB" id="A0A9N7UDN1"/>
<comment type="caution">
    <text evidence="2">The sequence shown here is derived from an EMBL/GenBank/DDBJ whole genome shotgun (WGS) entry which is preliminary data.</text>
</comment>
<evidence type="ECO:0000256" key="1">
    <source>
        <dbReference type="SAM" id="MobiDB-lite"/>
    </source>
</evidence>
<gene>
    <name evidence="2" type="ORF">PLEPLA_LOCUS16535</name>
</gene>
<accession>A0A9N7UDN1</accession>
<evidence type="ECO:0000313" key="3">
    <source>
        <dbReference type="Proteomes" id="UP001153269"/>
    </source>
</evidence>
<evidence type="ECO:0000313" key="2">
    <source>
        <dbReference type="EMBL" id="CAB1428562.1"/>
    </source>
</evidence>
<feature type="region of interest" description="Disordered" evidence="1">
    <location>
        <begin position="88"/>
        <end position="108"/>
    </location>
</feature>
<proteinExistence type="predicted"/>
<reference evidence="2" key="1">
    <citation type="submission" date="2020-03" db="EMBL/GenBank/DDBJ databases">
        <authorList>
            <person name="Weist P."/>
        </authorList>
    </citation>
    <scope>NUCLEOTIDE SEQUENCE</scope>
</reference>
<protein>
    <submittedName>
        <fullName evidence="2">Uncharacterized protein</fullName>
    </submittedName>
</protein>
<organism evidence="2 3">
    <name type="scientific">Pleuronectes platessa</name>
    <name type="common">European plaice</name>
    <dbReference type="NCBI Taxonomy" id="8262"/>
    <lineage>
        <taxon>Eukaryota</taxon>
        <taxon>Metazoa</taxon>
        <taxon>Chordata</taxon>
        <taxon>Craniata</taxon>
        <taxon>Vertebrata</taxon>
        <taxon>Euteleostomi</taxon>
        <taxon>Actinopterygii</taxon>
        <taxon>Neopterygii</taxon>
        <taxon>Teleostei</taxon>
        <taxon>Neoteleostei</taxon>
        <taxon>Acanthomorphata</taxon>
        <taxon>Carangaria</taxon>
        <taxon>Pleuronectiformes</taxon>
        <taxon>Pleuronectoidei</taxon>
        <taxon>Pleuronectidae</taxon>
        <taxon>Pleuronectes</taxon>
    </lineage>
</organism>
<dbReference type="EMBL" id="CADEAL010001066">
    <property type="protein sequence ID" value="CAB1428562.1"/>
    <property type="molecule type" value="Genomic_DNA"/>
</dbReference>